<dbReference type="GO" id="GO:0019319">
    <property type="term" value="P:hexose biosynthetic process"/>
    <property type="evidence" value="ECO:0007669"/>
    <property type="project" value="TreeGrafter"/>
</dbReference>
<organism evidence="1 2">
    <name type="scientific">Elysia marginata</name>
    <dbReference type="NCBI Taxonomy" id="1093978"/>
    <lineage>
        <taxon>Eukaryota</taxon>
        <taxon>Metazoa</taxon>
        <taxon>Spiralia</taxon>
        <taxon>Lophotrochozoa</taxon>
        <taxon>Mollusca</taxon>
        <taxon>Gastropoda</taxon>
        <taxon>Heterobranchia</taxon>
        <taxon>Euthyneura</taxon>
        <taxon>Panpulmonata</taxon>
        <taxon>Sacoglossa</taxon>
        <taxon>Placobranchoidea</taxon>
        <taxon>Plakobranchidae</taxon>
        <taxon>Elysia</taxon>
    </lineage>
</organism>
<proteinExistence type="predicted"/>
<accession>A0AAV4FSS0</accession>
<dbReference type="InterPro" id="IPR027417">
    <property type="entry name" value="P-loop_NTPase"/>
</dbReference>
<dbReference type="Gene3D" id="3.40.50.300">
    <property type="entry name" value="P-loop containing nucleotide triphosphate hydrolases"/>
    <property type="match status" value="1"/>
</dbReference>
<dbReference type="InterPro" id="IPR052654">
    <property type="entry name" value="CS_Sulfotransferase"/>
</dbReference>
<dbReference type="AlphaFoldDB" id="A0AAV4FSS0"/>
<gene>
    <name evidence="1" type="ORF">ElyMa_000451300</name>
</gene>
<name>A0AAV4FSS0_9GAST</name>
<protein>
    <submittedName>
        <fullName evidence="1">Sulfotransferase</fullName>
    </submittedName>
</protein>
<dbReference type="SUPFAM" id="SSF52540">
    <property type="entry name" value="P-loop containing nucleoside triphosphate hydrolases"/>
    <property type="match status" value="1"/>
</dbReference>
<evidence type="ECO:0000313" key="1">
    <source>
        <dbReference type="EMBL" id="GFR75275.1"/>
    </source>
</evidence>
<comment type="caution">
    <text evidence="1">The sequence shown here is derived from an EMBL/GenBank/DDBJ whole genome shotgun (WGS) entry which is preliminary data.</text>
</comment>
<reference evidence="1 2" key="1">
    <citation type="journal article" date="2021" name="Elife">
        <title>Chloroplast acquisition without the gene transfer in kleptoplastic sea slugs, Plakobranchus ocellatus.</title>
        <authorList>
            <person name="Maeda T."/>
            <person name="Takahashi S."/>
            <person name="Yoshida T."/>
            <person name="Shimamura S."/>
            <person name="Takaki Y."/>
            <person name="Nagai Y."/>
            <person name="Toyoda A."/>
            <person name="Suzuki Y."/>
            <person name="Arimoto A."/>
            <person name="Ishii H."/>
            <person name="Satoh N."/>
            <person name="Nishiyama T."/>
            <person name="Hasebe M."/>
            <person name="Maruyama T."/>
            <person name="Minagawa J."/>
            <person name="Obokata J."/>
            <person name="Shigenobu S."/>
        </authorList>
    </citation>
    <scope>NUCLEOTIDE SEQUENCE [LARGE SCALE GENOMIC DNA]</scope>
</reference>
<dbReference type="Proteomes" id="UP000762676">
    <property type="component" value="Unassembled WGS sequence"/>
</dbReference>
<dbReference type="EMBL" id="BMAT01000889">
    <property type="protein sequence ID" value="GFR75275.1"/>
    <property type="molecule type" value="Genomic_DNA"/>
</dbReference>
<evidence type="ECO:0000313" key="2">
    <source>
        <dbReference type="Proteomes" id="UP000762676"/>
    </source>
</evidence>
<dbReference type="PANTHER" id="PTHR15723:SF0">
    <property type="entry name" value="CARBOHYDRATE SULFOTRANSFERASE 15"/>
    <property type="match status" value="1"/>
</dbReference>
<sequence>MPSSPPPLNVTRNPCWWDKDGLLQCLPYFYIIGFSKCATSDMFSNLVWHPNIISSQKEPHWVDYLRFTDDRRFLQNYTKMFDGIIRKIEMKVLSSGYSNYIFDMWAVYEILLEILENCFTLGFQCNGPDLYLSRVTLYSRYLSWRMKLPHPAYQRPSPEAFHNLCVGAVKLYTKCFQQKSPRQCAYNGTLYTQVVMFL</sequence>
<dbReference type="PANTHER" id="PTHR15723">
    <property type="entry name" value="CARBOHYDRATE SULFOTRANSFERASE 15"/>
    <property type="match status" value="1"/>
</dbReference>
<keyword evidence="2" id="KW-1185">Reference proteome</keyword>
<dbReference type="GO" id="GO:0050659">
    <property type="term" value="F:N-acetylgalactosamine 4-sulfate 6-O-sulfotransferase activity"/>
    <property type="evidence" value="ECO:0007669"/>
    <property type="project" value="TreeGrafter"/>
</dbReference>